<dbReference type="RefSeq" id="WP_178255878.1">
    <property type="nucleotide sequence ID" value="NZ_JACSPQ010000001.1"/>
</dbReference>
<evidence type="ECO:0008006" key="3">
    <source>
        <dbReference type="Google" id="ProtNLM"/>
    </source>
</evidence>
<proteinExistence type="predicted"/>
<dbReference type="EMBL" id="JACSPQ010000001">
    <property type="protein sequence ID" value="MBD8001190.1"/>
    <property type="molecule type" value="Genomic_DNA"/>
</dbReference>
<reference evidence="1 2" key="1">
    <citation type="submission" date="2020-08" db="EMBL/GenBank/DDBJ databases">
        <title>A Genomic Blueprint of the Chicken Gut Microbiome.</title>
        <authorList>
            <person name="Gilroy R."/>
            <person name="Ravi A."/>
            <person name="Getino M."/>
            <person name="Pursley I."/>
            <person name="Horton D.L."/>
            <person name="Alikhan N.-F."/>
            <person name="Baker D."/>
            <person name="Gharbi K."/>
            <person name="Hall N."/>
            <person name="Watson M."/>
            <person name="Adriaenssens E.M."/>
            <person name="Foster-Nyarko E."/>
            <person name="Jarju S."/>
            <person name="Secka A."/>
            <person name="Antonio M."/>
            <person name="Oren A."/>
            <person name="Chaudhuri R."/>
            <person name="La Ragione R.M."/>
            <person name="Hildebrand F."/>
            <person name="Pallen M.J."/>
        </authorList>
    </citation>
    <scope>NUCLEOTIDE SEQUENCE [LARGE SCALE GENOMIC DNA]</scope>
    <source>
        <strain evidence="1 2">Sa1YUN3</strain>
    </source>
</reference>
<protein>
    <recommendedName>
        <fullName evidence="3">Thioredoxin-like fold domain-containing protein</fullName>
    </recommendedName>
</protein>
<dbReference type="Gene3D" id="3.40.30.10">
    <property type="entry name" value="Glutaredoxin"/>
    <property type="match status" value="1"/>
</dbReference>
<name>A0ABR8V8Z5_9BACT</name>
<dbReference type="InterPro" id="IPR036249">
    <property type="entry name" value="Thioredoxin-like_sf"/>
</dbReference>
<evidence type="ECO:0000313" key="2">
    <source>
        <dbReference type="Proteomes" id="UP000616346"/>
    </source>
</evidence>
<gene>
    <name evidence="1" type="ORF">H9626_03035</name>
</gene>
<evidence type="ECO:0000313" key="1">
    <source>
        <dbReference type="EMBL" id="MBD8001190.1"/>
    </source>
</evidence>
<organism evidence="1 2">
    <name type="scientific">Phocaeicola faecium</name>
    <dbReference type="NCBI Taxonomy" id="2762213"/>
    <lineage>
        <taxon>Bacteria</taxon>
        <taxon>Pseudomonadati</taxon>
        <taxon>Bacteroidota</taxon>
        <taxon>Bacteroidia</taxon>
        <taxon>Bacteroidales</taxon>
        <taxon>Bacteroidaceae</taxon>
        <taxon>Phocaeicola</taxon>
    </lineage>
</organism>
<comment type="caution">
    <text evidence="1">The sequence shown here is derived from an EMBL/GenBank/DDBJ whole genome shotgun (WGS) entry which is preliminary data.</text>
</comment>
<dbReference type="Proteomes" id="UP000616346">
    <property type="component" value="Unassembled WGS sequence"/>
</dbReference>
<keyword evidence="2" id="KW-1185">Reference proteome</keyword>
<dbReference type="SUPFAM" id="SSF52833">
    <property type="entry name" value="Thioredoxin-like"/>
    <property type="match status" value="1"/>
</dbReference>
<accession>A0ABR8V8Z5</accession>
<sequence>MIKNVKWFFVVLITGSLLSFSFSRESVFTEKLAVGTRVPELALCNEVQPLNLHAADGSYTLLSFWASYDAASRMTNATLSHAVEKDARVKLISISFDRYRSVFDAAVRQDGIDKEVCHLEMEGEDSEVFKSYDLKSGFKNYLVDSRGVIVAKNVTADELALYLNR</sequence>